<name>A0ABD0Q7C3_CIRMR</name>
<keyword evidence="2" id="KW-1185">Reference proteome</keyword>
<reference evidence="1 2" key="1">
    <citation type="submission" date="2024-05" db="EMBL/GenBank/DDBJ databases">
        <title>Genome sequencing and assembly of Indian major carp, Cirrhinus mrigala (Hamilton, 1822).</title>
        <authorList>
            <person name="Mohindra V."/>
            <person name="Chowdhury L.M."/>
            <person name="Lal K."/>
            <person name="Jena J.K."/>
        </authorList>
    </citation>
    <scope>NUCLEOTIDE SEQUENCE [LARGE SCALE GENOMIC DNA]</scope>
    <source>
        <strain evidence="1">CM1030</strain>
        <tissue evidence="1">Blood</tissue>
    </source>
</reference>
<dbReference type="Proteomes" id="UP001529510">
    <property type="component" value="Unassembled WGS sequence"/>
</dbReference>
<sequence length="61" mass="6683">MYVNSTDAKSFQEVAKLVSPMTTVPITSSITPGTICSPFSAGIRPDNIRNYGEPIYRRTTT</sequence>
<evidence type="ECO:0000313" key="1">
    <source>
        <dbReference type="EMBL" id="KAL0182036.1"/>
    </source>
</evidence>
<protein>
    <submittedName>
        <fullName evidence="1">Uncharacterized protein</fullName>
    </submittedName>
</protein>
<dbReference type="EMBL" id="JAMKFB020000010">
    <property type="protein sequence ID" value="KAL0182036.1"/>
    <property type="molecule type" value="Genomic_DNA"/>
</dbReference>
<organism evidence="1 2">
    <name type="scientific">Cirrhinus mrigala</name>
    <name type="common">Mrigala</name>
    <dbReference type="NCBI Taxonomy" id="683832"/>
    <lineage>
        <taxon>Eukaryota</taxon>
        <taxon>Metazoa</taxon>
        <taxon>Chordata</taxon>
        <taxon>Craniata</taxon>
        <taxon>Vertebrata</taxon>
        <taxon>Euteleostomi</taxon>
        <taxon>Actinopterygii</taxon>
        <taxon>Neopterygii</taxon>
        <taxon>Teleostei</taxon>
        <taxon>Ostariophysi</taxon>
        <taxon>Cypriniformes</taxon>
        <taxon>Cyprinidae</taxon>
        <taxon>Labeoninae</taxon>
        <taxon>Labeonini</taxon>
        <taxon>Cirrhinus</taxon>
    </lineage>
</organism>
<feature type="non-terminal residue" evidence="1">
    <location>
        <position position="61"/>
    </location>
</feature>
<comment type="caution">
    <text evidence="1">The sequence shown here is derived from an EMBL/GenBank/DDBJ whole genome shotgun (WGS) entry which is preliminary data.</text>
</comment>
<proteinExistence type="predicted"/>
<evidence type="ECO:0000313" key="2">
    <source>
        <dbReference type="Proteomes" id="UP001529510"/>
    </source>
</evidence>
<accession>A0ABD0Q7C3</accession>
<gene>
    <name evidence="1" type="ORF">M9458_021411</name>
</gene>
<dbReference type="AlphaFoldDB" id="A0ABD0Q7C3"/>